<dbReference type="BioCyc" id="HAUR316274:GHYA-5224-MONOMER"/>
<feature type="compositionally biased region" description="Basic residues" evidence="1">
    <location>
        <begin position="32"/>
        <end position="43"/>
    </location>
</feature>
<sequence length="78" mass="8932">MPAYPRYTDGAQPRPEEDSGGAYAYAQKLARSRRAKAAAKQRRRNEQGDEKALDARADLQPSRRSTYARDWTRNQFEG</sequence>
<dbReference type="HOGENOM" id="CLU_2617165_0_0_0"/>
<reference evidence="2 3" key="1">
    <citation type="journal article" date="2011" name="Stand. Genomic Sci.">
        <title>Complete genome sequence of the filamentous gliding predatory bacterium Herpetosiphon aurantiacus type strain (114-95(T)).</title>
        <authorList>
            <person name="Kiss H."/>
            <person name="Nett M."/>
            <person name="Domin N."/>
            <person name="Martin K."/>
            <person name="Maresca J.A."/>
            <person name="Copeland A."/>
            <person name="Lapidus A."/>
            <person name="Lucas S."/>
            <person name="Berry K.W."/>
            <person name="Glavina Del Rio T."/>
            <person name="Dalin E."/>
            <person name="Tice H."/>
            <person name="Pitluck S."/>
            <person name="Richardson P."/>
            <person name="Bruce D."/>
            <person name="Goodwin L."/>
            <person name="Han C."/>
            <person name="Detter J.C."/>
            <person name="Schmutz J."/>
            <person name="Brettin T."/>
            <person name="Land M."/>
            <person name="Hauser L."/>
            <person name="Kyrpides N.C."/>
            <person name="Ivanova N."/>
            <person name="Goker M."/>
            <person name="Woyke T."/>
            <person name="Klenk H.P."/>
            <person name="Bryant D.A."/>
        </authorList>
    </citation>
    <scope>NUCLEOTIDE SEQUENCE [LARGE SCALE GENOMIC DNA]</scope>
    <source>
        <strain evidence="3">ATCC 23779 / DSM 785 / 114-95</strain>
        <plasmid evidence="2">pHAU01</plasmid>
    </source>
</reference>
<organism evidence="2 3">
    <name type="scientific">Herpetosiphon aurantiacus (strain ATCC 23779 / DSM 785 / 114-95)</name>
    <dbReference type="NCBI Taxonomy" id="316274"/>
    <lineage>
        <taxon>Bacteria</taxon>
        <taxon>Bacillati</taxon>
        <taxon>Chloroflexota</taxon>
        <taxon>Chloroflexia</taxon>
        <taxon>Herpetosiphonales</taxon>
        <taxon>Herpetosiphonaceae</taxon>
        <taxon>Herpetosiphon</taxon>
    </lineage>
</organism>
<keyword evidence="3" id="KW-1185">Reference proteome</keyword>
<protein>
    <submittedName>
        <fullName evidence="2">Uncharacterized protein</fullName>
    </submittedName>
</protein>
<dbReference type="InParanoid" id="A9B8X6"/>
<feature type="compositionally biased region" description="Basic and acidic residues" evidence="1">
    <location>
        <begin position="44"/>
        <end position="57"/>
    </location>
</feature>
<evidence type="ECO:0000313" key="3">
    <source>
        <dbReference type="Proteomes" id="UP000000787"/>
    </source>
</evidence>
<dbReference type="KEGG" id="hau:Haur_5162"/>
<gene>
    <name evidence="2" type="ordered locus">Haur_5162</name>
</gene>
<geneLocation type="plasmid" evidence="2 3">
    <name>pHAU01</name>
</geneLocation>
<name>A9B8X6_HERA2</name>
<dbReference type="Proteomes" id="UP000000787">
    <property type="component" value="Plasmid pHAU01"/>
</dbReference>
<evidence type="ECO:0000256" key="1">
    <source>
        <dbReference type="SAM" id="MobiDB-lite"/>
    </source>
</evidence>
<feature type="region of interest" description="Disordered" evidence="1">
    <location>
        <begin position="1"/>
        <end position="20"/>
    </location>
</feature>
<feature type="region of interest" description="Disordered" evidence="1">
    <location>
        <begin position="32"/>
        <end position="78"/>
    </location>
</feature>
<dbReference type="EMBL" id="CP000876">
    <property type="protein sequence ID" value="ABX07790.1"/>
    <property type="molecule type" value="Genomic_DNA"/>
</dbReference>
<dbReference type="AlphaFoldDB" id="A9B8X6"/>
<accession>A9B8X6</accession>
<evidence type="ECO:0000313" key="2">
    <source>
        <dbReference type="EMBL" id="ABX07790.1"/>
    </source>
</evidence>
<proteinExistence type="predicted"/>
<keyword evidence="2" id="KW-0614">Plasmid</keyword>